<dbReference type="SMART" id="SM00304">
    <property type="entry name" value="HAMP"/>
    <property type="match status" value="1"/>
</dbReference>
<name>A0ABT1BS98_9BURK</name>
<dbReference type="RefSeq" id="WP_252772018.1">
    <property type="nucleotide sequence ID" value="NZ_JAMXMC010000016.1"/>
</dbReference>
<dbReference type="CDD" id="cd11386">
    <property type="entry name" value="MCP_signal"/>
    <property type="match status" value="1"/>
</dbReference>
<keyword evidence="7" id="KW-0807">Transducer</keyword>
<evidence type="ECO:0000256" key="4">
    <source>
        <dbReference type="ARBA" id="ARBA00022989"/>
    </source>
</evidence>
<comment type="caution">
    <text evidence="12">The sequence shown here is derived from an EMBL/GenBank/DDBJ whole genome shotgun (WGS) entry which is preliminary data.</text>
</comment>
<dbReference type="PROSITE" id="PS50111">
    <property type="entry name" value="CHEMOTAXIS_TRANSDUC_2"/>
    <property type="match status" value="1"/>
</dbReference>
<evidence type="ECO:0000256" key="8">
    <source>
        <dbReference type="SAM" id="MobiDB-lite"/>
    </source>
</evidence>
<dbReference type="Gene3D" id="1.10.287.950">
    <property type="entry name" value="Methyl-accepting chemotaxis protein"/>
    <property type="match status" value="1"/>
</dbReference>
<evidence type="ECO:0000259" key="11">
    <source>
        <dbReference type="PROSITE" id="PS50885"/>
    </source>
</evidence>
<feature type="region of interest" description="Disordered" evidence="8">
    <location>
        <begin position="781"/>
        <end position="806"/>
    </location>
</feature>
<evidence type="ECO:0000256" key="1">
    <source>
        <dbReference type="ARBA" id="ARBA00004651"/>
    </source>
</evidence>
<dbReference type="SMART" id="SM01049">
    <property type="entry name" value="Cache_2"/>
    <property type="match status" value="1"/>
</dbReference>
<accession>A0ABT1BS98</accession>
<feature type="domain" description="HAMP" evidence="11">
    <location>
        <begin position="342"/>
        <end position="394"/>
    </location>
</feature>
<dbReference type="Proteomes" id="UP001204851">
    <property type="component" value="Unassembled WGS sequence"/>
</dbReference>
<dbReference type="Pfam" id="PF00672">
    <property type="entry name" value="HAMP"/>
    <property type="match status" value="1"/>
</dbReference>
<evidence type="ECO:0000256" key="9">
    <source>
        <dbReference type="SAM" id="Phobius"/>
    </source>
</evidence>
<evidence type="ECO:0000256" key="7">
    <source>
        <dbReference type="PROSITE-ProRule" id="PRU00284"/>
    </source>
</evidence>
<keyword evidence="2" id="KW-1003">Cell membrane</keyword>
<protein>
    <submittedName>
        <fullName evidence="12">Methyl-accepting chemotaxis protein</fullName>
    </submittedName>
</protein>
<dbReference type="InterPro" id="IPR004089">
    <property type="entry name" value="MCPsignal_dom"/>
</dbReference>
<dbReference type="EMBL" id="JAMXMC010000016">
    <property type="protein sequence ID" value="MCO5979058.1"/>
    <property type="molecule type" value="Genomic_DNA"/>
</dbReference>
<comment type="subcellular location">
    <subcellularLocation>
        <location evidence="1">Cell membrane</location>
        <topology evidence="1">Multi-pass membrane protein</topology>
    </subcellularLocation>
</comment>
<dbReference type="InterPro" id="IPR003660">
    <property type="entry name" value="HAMP_dom"/>
</dbReference>
<evidence type="ECO:0000256" key="2">
    <source>
        <dbReference type="ARBA" id="ARBA00022475"/>
    </source>
</evidence>
<dbReference type="SUPFAM" id="SSF58104">
    <property type="entry name" value="Methyl-accepting chemotaxis protein (MCP) signaling domain"/>
    <property type="match status" value="1"/>
</dbReference>
<dbReference type="Pfam" id="PF17200">
    <property type="entry name" value="sCache_2"/>
    <property type="match status" value="1"/>
</dbReference>
<keyword evidence="5 9" id="KW-0472">Membrane</keyword>
<evidence type="ECO:0000259" key="10">
    <source>
        <dbReference type="PROSITE" id="PS50111"/>
    </source>
</evidence>
<organism evidence="12 13">
    <name type="scientific">Ideonella oryzae</name>
    <dbReference type="NCBI Taxonomy" id="2937441"/>
    <lineage>
        <taxon>Bacteria</taxon>
        <taxon>Pseudomonadati</taxon>
        <taxon>Pseudomonadota</taxon>
        <taxon>Betaproteobacteria</taxon>
        <taxon>Burkholderiales</taxon>
        <taxon>Sphaerotilaceae</taxon>
        <taxon>Ideonella</taxon>
    </lineage>
</organism>
<evidence type="ECO:0000256" key="6">
    <source>
        <dbReference type="ARBA" id="ARBA00029447"/>
    </source>
</evidence>
<dbReference type="PROSITE" id="PS50885">
    <property type="entry name" value="HAMP"/>
    <property type="match status" value="1"/>
</dbReference>
<dbReference type="Pfam" id="PF00015">
    <property type="entry name" value="MCPsignal"/>
    <property type="match status" value="1"/>
</dbReference>
<keyword evidence="4 9" id="KW-1133">Transmembrane helix</keyword>
<dbReference type="CDD" id="cd06225">
    <property type="entry name" value="HAMP"/>
    <property type="match status" value="1"/>
</dbReference>
<dbReference type="Gene3D" id="3.30.450.20">
    <property type="entry name" value="PAS domain"/>
    <property type="match status" value="1"/>
</dbReference>
<keyword evidence="3 9" id="KW-0812">Transmembrane</keyword>
<dbReference type="PANTHER" id="PTHR43531">
    <property type="entry name" value="PROTEIN ICFG"/>
    <property type="match status" value="1"/>
</dbReference>
<dbReference type="InterPro" id="IPR051310">
    <property type="entry name" value="MCP_chemotaxis"/>
</dbReference>
<dbReference type="InterPro" id="IPR033480">
    <property type="entry name" value="sCache_2"/>
</dbReference>
<feature type="domain" description="Methyl-accepting transducer" evidence="10">
    <location>
        <begin position="399"/>
        <end position="628"/>
    </location>
</feature>
<keyword evidence="13" id="KW-1185">Reference proteome</keyword>
<evidence type="ECO:0000256" key="5">
    <source>
        <dbReference type="ARBA" id="ARBA00023136"/>
    </source>
</evidence>
<sequence length="806" mass="85200">MGILRIVMRAGNRLMRRLSMPLKLSLLGSMLLIPLLINVVTGALHDQEAIRVTRAERQGLALVMPLSQTAYEVQVHRGLANRVMRGDGSAQASLAQSAERLKAHLGEVDQALAQTDAFAAKDEWSSLRTALEGLAGPTAQGEPAAVFADHTDRIEGLRNLITTVAERSSLLLDPDADTYFLMSLSTLEALPWTEHLGQVRGLGAGLLAAGQASAQERATVLAHGAALQSILHDVQFSVGALGRVDVAAPKGWQEARDNTERLAQSLKQSFAAEPLQGDAAGFFTQVSSVIDAVKGFQGAAAQELSKRLTLRETHLVNMFWVKMGVSVIGLVLMLYLSFSFYGSVMGALRALQHSVKAMSAGDMAHSVKIEGSDEIADMGNGIEQMSGQLSAMVADIRSSAIRVGYAGQQAAARGQALAERTDAQAASLRQTMATVSQLSEAVTVNAQAAQELDHLTQALRERAEAGGTAMQQTVGAMGSLEGSSRRMSEIISVIDGIAFQTNILALNAAVEAARAGEAGRGFAVVATEVRQLAQRSASAAAEIRTLIGQSGEEVARSVTRIQSVGQTLNQVVDGVRNVSDRLRTIAEASTQQSVGLAEVTKTVGALEDITLQNATMVEESAKDASELVHRAQALGEAVASIRLRQGSADEACALVEKAHALVSRDGVERASQVFTRADGGFIDRDLYIFIVDREGRYLVHGLKPAMNGHRVHELPGIDGDRFVHEAWAAASANGQHWVEYDIVNPDTGKVQPKASYVVALNDRLLLGCGIYRSTSAASAVPSSAGADHQAAPAGSTAGSMPQALPA</sequence>
<proteinExistence type="inferred from homology"/>
<evidence type="ECO:0000313" key="12">
    <source>
        <dbReference type="EMBL" id="MCO5979058.1"/>
    </source>
</evidence>
<dbReference type="PANTHER" id="PTHR43531:SF7">
    <property type="entry name" value="AEROTAXIS RECEPTOR"/>
    <property type="match status" value="1"/>
</dbReference>
<reference evidence="12 13" key="1">
    <citation type="submission" date="2022-06" db="EMBL/GenBank/DDBJ databases">
        <title>Ideonella sp. NS12-5 Genome sequencing and assembly.</title>
        <authorList>
            <person name="Jung Y."/>
        </authorList>
    </citation>
    <scope>NUCLEOTIDE SEQUENCE [LARGE SCALE GENOMIC DNA]</scope>
    <source>
        <strain evidence="12 13">NS12-5</strain>
    </source>
</reference>
<comment type="similarity">
    <text evidence="6">Belongs to the methyl-accepting chemotaxis (MCP) protein family.</text>
</comment>
<evidence type="ECO:0000313" key="13">
    <source>
        <dbReference type="Proteomes" id="UP001204851"/>
    </source>
</evidence>
<evidence type="ECO:0000256" key="3">
    <source>
        <dbReference type="ARBA" id="ARBA00022692"/>
    </source>
</evidence>
<feature type="transmembrane region" description="Helical" evidence="9">
    <location>
        <begin position="319"/>
        <end position="341"/>
    </location>
</feature>
<dbReference type="SMART" id="SM00283">
    <property type="entry name" value="MA"/>
    <property type="match status" value="1"/>
</dbReference>
<gene>
    <name evidence="12" type="ORF">M0L44_20355</name>
</gene>